<accession>A0ACC3CZ10</accession>
<dbReference type="EMBL" id="JAWDJW010009422">
    <property type="protein sequence ID" value="KAK3059425.1"/>
    <property type="molecule type" value="Genomic_DNA"/>
</dbReference>
<evidence type="ECO:0000313" key="2">
    <source>
        <dbReference type="Proteomes" id="UP001186974"/>
    </source>
</evidence>
<proteinExistence type="predicted"/>
<protein>
    <submittedName>
        <fullName evidence="1">Uncharacterized protein</fullName>
    </submittedName>
</protein>
<sequence length="277" mass="31673">MGHQSIHIFGLPAELRNSIYCYTVLEYDEGADQPGPRLNVSSAMKGQSNVTHVSRRMREESLPLYYSANRFTLRAPDDQKSRGFVSRPPISAASREIGRWLSAGTFDPSHLRQLTVVIDANFGVGYSRHRKLRSFDRAVDKVLNLELSTSADRQGILVSALGYRLCSESIEALERFYLRKVTLFKGFSQFTGRHLVELMRWMWENRYIPLFDNPVWREGTSTWKRDESLEDKAVTIFVDGTMSVHGIKTILPEDPDVFLSEVGWIPSRTKEGLGHTW</sequence>
<dbReference type="Proteomes" id="UP001186974">
    <property type="component" value="Unassembled WGS sequence"/>
</dbReference>
<gene>
    <name evidence="1" type="ORF">LTS18_010903</name>
</gene>
<name>A0ACC3CZ10_9PEZI</name>
<keyword evidence="2" id="KW-1185">Reference proteome</keyword>
<reference evidence="1" key="1">
    <citation type="submission" date="2024-09" db="EMBL/GenBank/DDBJ databases">
        <title>Black Yeasts Isolated from many extreme environments.</title>
        <authorList>
            <person name="Coleine C."/>
            <person name="Stajich J.E."/>
            <person name="Selbmann L."/>
        </authorList>
    </citation>
    <scope>NUCLEOTIDE SEQUENCE</scope>
    <source>
        <strain evidence="1">CCFEE 5737</strain>
    </source>
</reference>
<organism evidence="1 2">
    <name type="scientific">Coniosporium uncinatum</name>
    <dbReference type="NCBI Taxonomy" id="93489"/>
    <lineage>
        <taxon>Eukaryota</taxon>
        <taxon>Fungi</taxon>
        <taxon>Dikarya</taxon>
        <taxon>Ascomycota</taxon>
        <taxon>Pezizomycotina</taxon>
        <taxon>Dothideomycetes</taxon>
        <taxon>Dothideomycetes incertae sedis</taxon>
        <taxon>Coniosporium</taxon>
    </lineage>
</organism>
<comment type="caution">
    <text evidence="1">The sequence shown here is derived from an EMBL/GenBank/DDBJ whole genome shotgun (WGS) entry which is preliminary data.</text>
</comment>
<evidence type="ECO:0000313" key="1">
    <source>
        <dbReference type="EMBL" id="KAK3059425.1"/>
    </source>
</evidence>